<reference evidence="2 3" key="1">
    <citation type="submission" date="2016-10" db="EMBL/GenBank/DDBJ databases">
        <authorList>
            <person name="de Groot N.N."/>
        </authorList>
    </citation>
    <scope>NUCLEOTIDE SEQUENCE [LARGE SCALE GENOMIC DNA]</scope>
    <source>
        <strain evidence="2 3">JCM 19513</strain>
    </source>
</reference>
<proteinExistence type="predicted"/>
<feature type="transmembrane region" description="Helical" evidence="1">
    <location>
        <begin position="74"/>
        <end position="102"/>
    </location>
</feature>
<dbReference type="RefSeq" id="WP_074870221.1">
    <property type="nucleotide sequence ID" value="NZ_FOAS01000017.1"/>
</dbReference>
<keyword evidence="3" id="KW-1185">Reference proteome</keyword>
<name>A0A1H7S3K1_9GAMM</name>
<evidence type="ECO:0000313" key="3">
    <source>
        <dbReference type="Proteomes" id="UP000185766"/>
    </source>
</evidence>
<dbReference type="EMBL" id="FOAS01000017">
    <property type="protein sequence ID" value="SEL67055.1"/>
    <property type="molecule type" value="Genomic_DNA"/>
</dbReference>
<organism evidence="2 3">
    <name type="scientific">Atopomonas hussainii</name>
    <dbReference type="NCBI Taxonomy" id="1429083"/>
    <lineage>
        <taxon>Bacteria</taxon>
        <taxon>Pseudomonadati</taxon>
        <taxon>Pseudomonadota</taxon>
        <taxon>Gammaproteobacteria</taxon>
        <taxon>Pseudomonadales</taxon>
        <taxon>Pseudomonadaceae</taxon>
        <taxon>Atopomonas</taxon>
    </lineage>
</organism>
<evidence type="ECO:0008006" key="4">
    <source>
        <dbReference type="Google" id="ProtNLM"/>
    </source>
</evidence>
<evidence type="ECO:0000256" key="1">
    <source>
        <dbReference type="SAM" id="Phobius"/>
    </source>
</evidence>
<keyword evidence="1" id="KW-0812">Transmembrane</keyword>
<sequence length="174" mass="20518">MWLEILASVVGGLLLANGVEWTMHKYVLHGLGKRRGTFWSFHWHEHHRNARRHDFHDPCYQRFALGWHAQGKEAWALIAASLALIPLLWVAPYLVITLWYCAANYYYCHRRSHEQPAWAKRKLRWHWDHHMGPNPNANWCVTKPWFDWLMGTREYSQAQPDKPQGQGLPTSAAE</sequence>
<keyword evidence="1" id="KW-0472">Membrane</keyword>
<dbReference type="Proteomes" id="UP000185766">
    <property type="component" value="Unassembled WGS sequence"/>
</dbReference>
<dbReference type="AlphaFoldDB" id="A0A1H7S3K1"/>
<gene>
    <name evidence="2" type="ORF">SAMN05216214_11716</name>
</gene>
<evidence type="ECO:0000313" key="2">
    <source>
        <dbReference type="EMBL" id="SEL67055.1"/>
    </source>
</evidence>
<accession>A0A1H7S3K1</accession>
<protein>
    <recommendedName>
        <fullName evidence="4">Fatty acid hydroxylase domain-containing protein</fullName>
    </recommendedName>
</protein>
<keyword evidence="1" id="KW-1133">Transmembrane helix</keyword>
<dbReference type="STRING" id="1429083.GCA_001885685_00184"/>